<reference evidence="2" key="1">
    <citation type="submission" date="2020-10" db="EMBL/GenBank/DDBJ databases">
        <authorList>
            <person name="Gilroy R."/>
        </authorList>
    </citation>
    <scope>NUCLEOTIDE SEQUENCE</scope>
    <source>
        <strain evidence="2">1748</strain>
    </source>
</reference>
<dbReference type="Proteomes" id="UP000823629">
    <property type="component" value="Unassembled WGS sequence"/>
</dbReference>
<dbReference type="InterPro" id="IPR038078">
    <property type="entry name" value="PhoU-like_sf"/>
</dbReference>
<dbReference type="Gene3D" id="1.20.58.220">
    <property type="entry name" value="Phosphate transport system protein phou homolog 2, domain 2"/>
    <property type="match status" value="1"/>
</dbReference>
<sequence length="95" mass="11150">MNIESELKLINQKICHMFDLVQSACEKAFNYYLSNDKYDPELVIDDDEINEAERQIESLCMQILLRERLFASDMRIVTASLKLVEDLERIGDQAY</sequence>
<gene>
    <name evidence="2" type="ORF">IAC78_04325</name>
</gene>
<dbReference type="AlphaFoldDB" id="A0A9D9DA90"/>
<evidence type="ECO:0000313" key="2">
    <source>
        <dbReference type="EMBL" id="MBO8414674.1"/>
    </source>
</evidence>
<dbReference type="Pfam" id="PF01895">
    <property type="entry name" value="PhoU"/>
    <property type="match status" value="1"/>
</dbReference>
<dbReference type="PANTHER" id="PTHR42930">
    <property type="entry name" value="PHOSPHATE-SPECIFIC TRANSPORT SYSTEM ACCESSORY PROTEIN PHOU"/>
    <property type="match status" value="1"/>
</dbReference>
<evidence type="ECO:0000259" key="1">
    <source>
        <dbReference type="Pfam" id="PF01895"/>
    </source>
</evidence>
<accession>A0A9D9DA90</accession>
<dbReference type="PANTHER" id="PTHR42930:SF3">
    <property type="entry name" value="PHOSPHATE-SPECIFIC TRANSPORT SYSTEM ACCESSORY PROTEIN PHOU"/>
    <property type="match status" value="1"/>
</dbReference>
<dbReference type="GO" id="GO:0030643">
    <property type="term" value="P:intracellular phosphate ion homeostasis"/>
    <property type="evidence" value="ECO:0007669"/>
    <property type="project" value="InterPro"/>
</dbReference>
<dbReference type="InterPro" id="IPR028366">
    <property type="entry name" value="PhoU"/>
</dbReference>
<name>A0A9D9DA90_9BACL</name>
<dbReference type="InterPro" id="IPR026022">
    <property type="entry name" value="PhoU_dom"/>
</dbReference>
<evidence type="ECO:0000313" key="3">
    <source>
        <dbReference type="Proteomes" id="UP000823629"/>
    </source>
</evidence>
<reference evidence="2" key="2">
    <citation type="journal article" date="2021" name="PeerJ">
        <title>Extensive microbial diversity within the chicken gut microbiome revealed by metagenomics and culture.</title>
        <authorList>
            <person name="Gilroy R."/>
            <person name="Ravi A."/>
            <person name="Getino M."/>
            <person name="Pursley I."/>
            <person name="Horton D.L."/>
            <person name="Alikhan N.F."/>
            <person name="Baker D."/>
            <person name="Gharbi K."/>
            <person name="Hall N."/>
            <person name="Watson M."/>
            <person name="Adriaenssens E.M."/>
            <person name="Foster-Nyarko E."/>
            <person name="Jarju S."/>
            <person name="Secka A."/>
            <person name="Antonio M."/>
            <person name="Oren A."/>
            <person name="Chaudhuri R.R."/>
            <person name="La Ragione R."/>
            <person name="Hildebrand F."/>
            <person name="Pallen M.J."/>
        </authorList>
    </citation>
    <scope>NUCLEOTIDE SEQUENCE</scope>
    <source>
        <strain evidence="2">1748</strain>
    </source>
</reference>
<protein>
    <submittedName>
        <fullName evidence="2">Phosphate transport system regulatory protein PhoU</fullName>
    </submittedName>
</protein>
<dbReference type="SUPFAM" id="SSF109755">
    <property type="entry name" value="PhoU-like"/>
    <property type="match status" value="1"/>
</dbReference>
<feature type="non-terminal residue" evidence="2">
    <location>
        <position position="95"/>
    </location>
</feature>
<organism evidence="2 3">
    <name type="scientific">Candidatus Scatoplasma merdavium</name>
    <dbReference type="NCBI Taxonomy" id="2840932"/>
    <lineage>
        <taxon>Bacteria</taxon>
        <taxon>Bacillati</taxon>
        <taxon>Bacillota</taxon>
        <taxon>Bacilli</taxon>
        <taxon>Bacillales</taxon>
        <taxon>Candidatus Scatoplasma</taxon>
    </lineage>
</organism>
<dbReference type="GO" id="GO:0045936">
    <property type="term" value="P:negative regulation of phosphate metabolic process"/>
    <property type="evidence" value="ECO:0007669"/>
    <property type="project" value="InterPro"/>
</dbReference>
<comment type="caution">
    <text evidence="2">The sequence shown here is derived from an EMBL/GenBank/DDBJ whole genome shotgun (WGS) entry which is preliminary data.</text>
</comment>
<feature type="domain" description="PhoU" evidence="1">
    <location>
        <begin position="14"/>
        <end position="94"/>
    </location>
</feature>
<proteinExistence type="predicted"/>
<dbReference type="EMBL" id="JADING010000126">
    <property type="protein sequence ID" value="MBO8414674.1"/>
    <property type="molecule type" value="Genomic_DNA"/>
</dbReference>